<dbReference type="Pfam" id="PF07728">
    <property type="entry name" value="AAA_5"/>
    <property type="match status" value="1"/>
</dbReference>
<dbReference type="GO" id="GO:0005524">
    <property type="term" value="F:ATP binding"/>
    <property type="evidence" value="ECO:0007669"/>
    <property type="project" value="InterPro"/>
</dbReference>
<keyword evidence="5" id="KW-1185">Reference proteome</keyword>
<dbReference type="PANTHER" id="PTHR35023">
    <property type="entry name" value="CHELATASE-RELATED"/>
    <property type="match status" value="1"/>
</dbReference>
<dbReference type="AlphaFoldDB" id="A0A919XZB3"/>
<dbReference type="InterPro" id="IPR041702">
    <property type="entry name" value="BchD/ChlD_VWA"/>
</dbReference>
<dbReference type="CDD" id="cd01451">
    <property type="entry name" value="vWA_Magnesium_chelatase"/>
    <property type="match status" value="1"/>
</dbReference>
<feature type="domain" description="VWFA" evidence="3">
    <location>
        <begin position="485"/>
        <end position="666"/>
    </location>
</feature>
<name>A0A919XZB3_9BACL</name>
<dbReference type="SUPFAM" id="SSF53300">
    <property type="entry name" value="vWA-like"/>
    <property type="match status" value="1"/>
</dbReference>
<evidence type="ECO:0000259" key="3">
    <source>
        <dbReference type="PROSITE" id="PS50234"/>
    </source>
</evidence>
<evidence type="ECO:0000256" key="2">
    <source>
        <dbReference type="SAM" id="MobiDB-lite"/>
    </source>
</evidence>
<dbReference type="Gene3D" id="3.40.50.410">
    <property type="entry name" value="von Willebrand factor, type A domain"/>
    <property type="match status" value="1"/>
</dbReference>
<dbReference type="Gene3D" id="1.10.8.80">
    <property type="entry name" value="Magnesium chelatase subunit I, C-Terminal domain"/>
    <property type="match status" value="1"/>
</dbReference>
<feature type="region of interest" description="Disordered" evidence="2">
    <location>
        <begin position="402"/>
        <end position="429"/>
    </location>
</feature>
<feature type="compositionally biased region" description="Basic and acidic residues" evidence="2">
    <location>
        <begin position="286"/>
        <end position="305"/>
    </location>
</feature>
<dbReference type="InterPro" id="IPR036465">
    <property type="entry name" value="vWFA_dom_sf"/>
</dbReference>
<dbReference type="RefSeq" id="WP_301624756.1">
    <property type="nucleotide sequence ID" value="NZ_BORS01000002.1"/>
</dbReference>
<dbReference type="InterPro" id="IPR002035">
    <property type="entry name" value="VWF_A"/>
</dbReference>
<feature type="compositionally biased region" description="Low complexity" evidence="2">
    <location>
        <begin position="330"/>
        <end position="375"/>
    </location>
</feature>
<organism evidence="4 5">
    <name type="scientific">Paenibacillus apis</name>
    <dbReference type="NCBI Taxonomy" id="1792174"/>
    <lineage>
        <taxon>Bacteria</taxon>
        <taxon>Bacillati</taxon>
        <taxon>Bacillota</taxon>
        <taxon>Bacilli</taxon>
        <taxon>Bacillales</taxon>
        <taxon>Paenibacillaceae</taxon>
        <taxon>Paenibacillus</taxon>
    </lineage>
</organism>
<evidence type="ECO:0000313" key="4">
    <source>
        <dbReference type="EMBL" id="GIO40829.1"/>
    </source>
</evidence>
<evidence type="ECO:0000313" key="5">
    <source>
        <dbReference type="Proteomes" id="UP000678895"/>
    </source>
</evidence>
<dbReference type="SMART" id="SM00327">
    <property type="entry name" value="VWA"/>
    <property type="match status" value="1"/>
</dbReference>
<dbReference type="InterPro" id="IPR027417">
    <property type="entry name" value="P-loop_NTPase"/>
</dbReference>
<dbReference type="Proteomes" id="UP000678895">
    <property type="component" value="Unassembled WGS sequence"/>
</dbReference>
<dbReference type="Pfam" id="PF17863">
    <property type="entry name" value="AAA_lid_2"/>
    <property type="match status" value="1"/>
</dbReference>
<dbReference type="InterPro" id="IPR041628">
    <property type="entry name" value="ChlI/MoxR_AAA_lid"/>
</dbReference>
<dbReference type="Gene3D" id="3.40.50.300">
    <property type="entry name" value="P-loop containing nucleotide triphosphate hydrolases"/>
    <property type="match status" value="1"/>
</dbReference>
<feature type="region of interest" description="Disordered" evidence="2">
    <location>
        <begin position="286"/>
        <end position="376"/>
    </location>
</feature>
<dbReference type="PROSITE" id="PS50234">
    <property type="entry name" value="VWFA"/>
    <property type="match status" value="1"/>
</dbReference>
<dbReference type="Pfam" id="PF13519">
    <property type="entry name" value="VWA_2"/>
    <property type="match status" value="1"/>
</dbReference>
<comment type="similarity">
    <text evidence="1">Belongs to the Mg-chelatase subunits D/I family.</text>
</comment>
<comment type="caution">
    <text evidence="4">The sequence shown here is derived from an EMBL/GenBank/DDBJ whole genome shotgun (WGS) entry which is preliminary data.</text>
</comment>
<dbReference type="SUPFAM" id="SSF52540">
    <property type="entry name" value="P-loop containing nucleoside triphosphate hydrolases"/>
    <property type="match status" value="1"/>
</dbReference>
<sequence>MCADGGSLYPFCAVVGQERAKKALLLHAVNPSVKGVLLAGETGTSKTTIVRGFASLVPERKELRIPLHVDDDRLFGGLETAAAIRFGERTFSSGLLAAADGQLVTIDDVNLMSERALNAILSAAELGCFERAREGTAGWQRSSFLLLGTMNPEEAKLTPALLDRWGLYVRVDTSYDPVERAEIITRRLAFERDPQAFARSFEPESEALRRRLAQAQERLGAVRIGEPMLRLAAEIASEAGCSGQRGEILLAELARALAAWEGEPEVSAGHVQEAAGFVLPHRMRQAENEAGRQAAPEKEPDRGQADVEPPPEQAPSSDAQEDDMQPDGSPLPEAGSGEAAPAPESAPEQAPAPEPALGGNAAEEGSASSGEGAASVPARAVVEAVGRDFGVRRIAFAPPHTRFKAKAGKRNQASEGGRSGRYARSETPRGAVSDLALDATLRAAAPYQQARRLRQAADGGEGGPRVLVEGSDLRVKVRESRTGTALLFVVDASGSMNAAKRMKAVKGAVLSLLRDAYRQRDSVGLVAFRDSGAELLLDITRSVELAERRLQSMPVGGRTPLLAGLEKGAETMLTMQRKGSGLIPAMIIMTDGKANVGATPGLDLWQEIRGIGRRIAAAGIQALVIDTEQGFVRLGYARKLAECMQAQYLRLEELDAGVIERAARNLMQERKSVGTALLYNEGPPDVSFNIYVGR</sequence>
<reference evidence="4" key="1">
    <citation type="submission" date="2021-03" db="EMBL/GenBank/DDBJ databases">
        <title>Antimicrobial resistance genes in bacteria isolated from Japanese honey, and their potential for conferring macrolide and lincosamide resistance in the American foulbrood pathogen Paenibacillus larvae.</title>
        <authorList>
            <person name="Okamoto M."/>
            <person name="Kumagai M."/>
            <person name="Kanamori H."/>
            <person name="Takamatsu D."/>
        </authorList>
    </citation>
    <scope>NUCLEOTIDE SEQUENCE</scope>
    <source>
        <strain evidence="4">J41TS4</strain>
    </source>
</reference>
<evidence type="ECO:0000256" key="1">
    <source>
        <dbReference type="ARBA" id="ARBA00005799"/>
    </source>
</evidence>
<dbReference type="GO" id="GO:0016887">
    <property type="term" value="F:ATP hydrolysis activity"/>
    <property type="evidence" value="ECO:0007669"/>
    <property type="project" value="InterPro"/>
</dbReference>
<protein>
    <submittedName>
        <fullName evidence="4">Magnesium chelatase</fullName>
    </submittedName>
</protein>
<proteinExistence type="inferred from homology"/>
<accession>A0A919XZB3</accession>
<dbReference type="PANTHER" id="PTHR35023:SF1">
    <property type="entry name" value="MG-PROTOPORPHYRIN IX CHELATASE"/>
    <property type="match status" value="1"/>
</dbReference>
<dbReference type="InterPro" id="IPR052989">
    <property type="entry name" value="Mg-chelatase_DI-like"/>
</dbReference>
<gene>
    <name evidence="4" type="ORF">J41TS4_05870</name>
</gene>
<dbReference type="InterPro" id="IPR011704">
    <property type="entry name" value="ATPase_dyneun-rel_AAA"/>
</dbReference>
<dbReference type="EMBL" id="BORS01000002">
    <property type="protein sequence ID" value="GIO40829.1"/>
    <property type="molecule type" value="Genomic_DNA"/>
</dbReference>
<dbReference type="CDD" id="cd00009">
    <property type="entry name" value="AAA"/>
    <property type="match status" value="1"/>
</dbReference>